<dbReference type="EMBL" id="CAWUOM010000091">
    <property type="protein sequence ID" value="CAK7271626.1"/>
    <property type="molecule type" value="Genomic_DNA"/>
</dbReference>
<accession>A0ABP0DTJ7</accession>
<keyword evidence="1" id="KW-0343">GTPase activation</keyword>
<feature type="region of interest" description="Disordered" evidence="2">
    <location>
        <begin position="358"/>
        <end position="385"/>
    </location>
</feature>
<feature type="region of interest" description="Disordered" evidence="2">
    <location>
        <begin position="691"/>
        <end position="794"/>
    </location>
</feature>
<name>A0ABP0DTJ7_9PEZI</name>
<dbReference type="InterPro" id="IPR000195">
    <property type="entry name" value="Rab-GAP-TBC_dom"/>
</dbReference>
<feature type="region of interest" description="Disordered" evidence="2">
    <location>
        <begin position="559"/>
        <end position="599"/>
    </location>
</feature>
<feature type="region of interest" description="Disordered" evidence="2">
    <location>
        <begin position="626"/>
        <end position="679"/>
    </location>
</feature>
<gene>
    <name evidence="4" type="ORF">SEPCBS57363_004720</name>
</gene>
<evidence type="ECO:0000256" key="2">
    <source>
        <dbReference type="SAM" id="MobiDB-lite"/>
    </source>
</evidence>
<reference evidence="4 5" key="1">
    <citation type="submission" date="2024-01" db="EMBL/GenBank/DDBJ databases">
        <authorList>
            <person name="Allen C."/>
            <person name="Tagirdzhanova G."/>
        </authorList>
    </citation>
    <scope>NUCLEOTIDE SEQUENCE [LARGE SCALE GENOMIC DNA]</scope>
    <source>
        <strain evidence="4 5">CBS 573.63</strain>
    </source>
</reference>
<sequence length="794" mass="86568">MRFVKHPELLAKLTVDPLAEDPESPWDIFRRDELMRAEILQDVRRLPDDPFYHQKEIQTLILDVLFVFCKEHPDAGGYRQGMHELLSPLVYVLNEDAIEGSNLPSAPAPEDTDMIEMLDCRYIEHDAYTLFVKMMDKAHVFYETNINTSAPANPDTGALGDLLPPLAIVNSTGGTEQSAIVELSREIHEGTLMKVDPELAVHLKNVEILPQIFLIRWIRLLFGREFPFEQHLALWDNIFAFDPSFHLVPLISVAMLLRIRWKLLEGDYSVALQSLLKYPVPQPPNGSHTFVDDAIYLRDHLDAAGGSNLILKYTGRAPSPVLSPTGSSAASTPRPSTPAAAFAAGLGSLRSRTLMAARSPLRSPRQGSASGTGMEIPSGDAVSPPPSKFIPRREGVEALFQGAAKGVFERGEKLGINRAVRDAVGEIKRNMAQSYQEARQAAAATRVSAGSKSQVRSPTLDDEKLTYGQSMRIISEMERRNQQLALMLDETVTTLKTIARATPTIDSALSNSDESEAEKAADLDQCQQQKQWLEEIELAAAKIQFVKVHLEDSSLMLSPDNVGRKSSEGDVSMPGPETKTVPAPTVAALPADPKRSPVGPKMMPGAPLMQSTVPDTDFDHITALAKEDGDGGADVNRMDINRKQESPEHAKPRTGPQNSSAEMLEPANATRPAHTIPTRSSLAQSTFSWMLEPGDSVGSSGNSGTGSDRNSSVHQASPPSLRKPLQPNAASRTRHAFLFGEVVNQSPLGSGDTTLDPLEGSQTLGKDGQRRPGPDGDIFGLEPLRRAAPERETT</sequence>
<feature type="compositionally biased region" description="Polar residues" evidence="2">
    <location>
        <begin position="743"/>
        <end position="753"/>
    </location>
</feature>
<evidence type="ECO:0000313" key="4">
    <source>
        <dbReference type="EMBL" id="CAK7271626.1"/>
    </source>
</evidence>
<evidence type="ECO:0000256" key="1">
    <source>
        <dbReference type="ARBA" id="ARBA00022468"/>
    </source>
</evidence>
<comment type="caution">
    <text evidence="4">The sequence shown here is derived from an EMBL/GenBank/DDBJ whole genome shotgun (WGS) entry which is preliminary data.</text>
</comment>
<proteinExistence type="predicted"/>
<dbReference type="SMART" id="SM00164">
    <property type="entry name" value="TBC"/>
    <property type="match status" value="1"/>
</dbReference>
<feature type="compositionally biased region" description="Low complexity" evidence="2">
    <location>
        <begin position="580"/>
        <end position="591"/>
    </location>
</feature>
<keyword evidence="5" id="KW-1185">Reference proteome</keyword>
<evidence type="ECO:0000313" key="5">
    <source>
        <dbReference type="Proteomes" id="UP001642501"/>
    </source>
</evidence>
<dbReference type="Pfam" id="PF00566">
    <property type="entry name" value="RabGAP-TBC"/>
    <property type="match status" value="2"/>
</dbReference>
<evidence type="ECO:0000259" key="3">
    <source>
        <dbReference type="PROSITE" id="PS50086"/>
    </source>
</evidence>
<protein>
    <recommendedName>
        <fullName evidence="3">Rab-GAP TBC domain-containing protein</fullName>
    </recommendedName>
</protein>
<feature type="compositionally biased region" description="Basic and acidic residues" evidence="2">
    <location>
        <begin position="636"/>
        <end position="651"/>
    </location>
</feature>
<dbReference type="PANTHER" id="PTHR22957">
    <property type="entry name" value="TBC1 DOMAIN FAMILY MEMBER GTPASE-ACTIVATING PROTEIN"/>
    <property type="match status" value="1"/>
</dbReference>
<dbReference type="Gene3D" id="1.10.472.80">
    <property type="entry name" value="Ypt/Rab-GAP domain of gyp1p, domain 3"/>
    <property type="match status" value="1"/>
</dbReference>
<feature type="compositionally biased region" description="Low complexity" evidence="2">
    <location>
        <begin position="694"/>
        <end position="712"/>
    </location>
</feature>
<dbReference type="PROSITE" id="PS50086">
    <property type="entry name" value="TBC_RABGAP"/>
    <property type="match status" value="1"/>
</dbReference>
<dbReference type="Proteomes" id="UP001642501">
    <property type="component" value="Unassembled WGS sequence"/>
</dbReference>
<dbReference type="Gene3D" id="1.10.8.270">
    <property type="entry name" value="putative rabgap domain of human tbc1 domain family member 14 like domains"/>
    <property type="match status" value="1"/>
</dbReference>
<dbReference type="SUPFAM" id="SSF47923">
    <property type="entry name" value="Ypt/Rab-GAP domain of gyp1p"/>
    <property type="match status" value="2"/>
</dbReference>
<dbReference type="PANTHER" id="PTHR22957:SF337">
    <property type="entry name" value="TBC1 DOMAIN FAMILY MEMBER 5"/>
    <property type="match status" value="1"/>
</dbReference>
<organism evidence="4 5">
    <name type="scientific">Sporothrix epigloea</name>
    <dbReference type="NCBI Taxonomy" id="1892477"/>
    <lineage>
        <taxon>Eukaryota</taxon>
        <taxon>Fungi</taxon>
        <taxon>Dikarya</taxon>
        <taxon>Ascomycota</taxon>
        <taxon>Pezizomycotina</taxon>
        <taxon>Sordariomycetes</taxon>
        <taxon>Sordariomycetidae</taxon>
        <taxon>Ophiostomatales</taxon>
        <taxon>Ophiostomataceae</taxon>
        <taxon>Sporothrix</taxon>
    </lineage>
</organism>
<feature type="compositionally biased region" description="Basic and acidic residues" evidence="2">
    <location>
        <begin position="783"/>
        <end position="794"/>
    </location>
</feature>
<feature type="domain" description="Rab-GAP TBC" evidence="3">
    <location>
        <begin position="1"/>
        <end position="242"/>
    </location>
</feature>
<dbReference type="InterPro" id="IPR035969">
    <property type="entry name" value="Rab-GAP_TBC_sf"/>
</dbReference>